<keyword evidence="2" id="KW-0732">Signal</keyword>
<dbReference type="InterPro" id="IPR003034">
    <property type="entry name" value="SAP_dom"/>
</dbReference>
<accession>A0A8J9TD46</accession>
<reference evidence="4" key="1">
    <citation type="submission" date="2022-02" db="EMBL/GenBank/DDBJ databases">
        <authorList>
            <person name="Giguere J D."/>
        </authorList>
    </citation>
    <scope>NUCLEOTIDE SEQUENCE</scope>
    <source>
        <strain evidence="4">CCAP 1055/1</strain>
    </source>
</reference>
<feature type="signal peptide" evidence="2">
    <location>
        <begin position="1"/>
        <end position="26"/>
    </location>
</feature>
<feature type="domain" description="SAP" evidence="3">
    <location>
        <begin position="222"/>
        <end position="256"/>
    </location>
</feature>
<name>A0A8J9TD46_PHATR</name>
<proteinExistence type="predicted"/>
<dbReference type="PROSITE" id="PS50800">
    <property type="entry name" value="SAP"/>
    <property type="match status" value="1"/>
</dbReference>
<keyword evidence="1" id="KW-0812">Transmembrane</keyword>
<keyword evidence="1" id="KW-0472">Membrane</keyword>
<sequence length="262" mass="29131">MMPRKSLVSRIFSAWAFLLPDSSANGYSFHRKEQTLTYRNLIRTHPGVHCGHLYAHPGERSSTTNLEKKVLASAQAKLDYDRVVAAMDGGKIDTTTEMFPDRVPTSQWYVALAAAGAAAGVSFVLFQNIYISAFVVAAVLLAASQDPLDEDDNVYGALVRLLGRATIQSVEASQPRVRALARAVLTGEEEIGELKRHIVELQEENHRLQIWIRRRVYVDENISAFSFDELKDQARCNGIKVGGTKTQLLMRLLEAEIVSVDD</sequence>
<organism evidence="4">
    <name type="scientific">Phaeodactylum tricornutum</name>
    <name type="common">Diatom</name>
    <dbReference type="NCBI Taxonomy" id="2850"/>
    <lineage>
        <taxon>Eukaryota</taxon>
        <taxon>Sar</taxon>
        <taxon>Stramenopiles</taxon>
        <taxon>Ochrophyta</taxon>
        <taxon>Bacillariophyta</taxon>
        <taxon>Bacillariophyceae</taxon>
        <taxon>Bacillariophycidae</taxon>
        <taxon>Naviculales</taxon>
        <taxon>Phaeodactylaceae</taxon>
        <taxon>Phaeodactylum</taxon>
    </lineage>
</organism>
<dbReference type="AlphaFoldDB" id="A0A8J9TD46"/>
<evidence type="ECO:0000256" key="1">
    <source>
        <dbReference type="SAM" id="Phobius"/>
    </source>
</evidence>
<feature type="transmembrane region" description="Helical" evidence="1">
    <location>
        <begin position="108"/>
        <end position="141"/>
    </location>
</feature>
<dbReference type="Pfam" id="PF02037">
    <property type="entry name" value="SAP"/>
    <property type="match status" value="1"/>
</dbReference>
<protein>
    <recommendedName>
        <fullName evidence="3">SAP domain-containing protein</fullName>
    </recommendedName>
</protein>
<dbReference type="EMBL" id="OU594942">
    <property type="protein sequence ID" value="CAG9277064.1"/>
    <property type="molecule type" value="Genomic_DNA"/>
</dbReference>
<evidence type="ECO:0000313" key="4">
    <source>
        <dbReference type="EMBL" id="CAG9277064.1"/>
    </source>
</evidence>
<evidence type="ECO:0000256" key="2">
    <source>
        <dbReference type="SAM" id="SignalP"/>
    </source>
</evidence>
<dbReference type="Proteomes" id="UP000836788">
    <property type="component" value="Chromosome 1"/>
</dbReference>
<keyword evidence="1" id="KW-1133">Transmembrane helix</keyword>
<gene>
    <name evidence="4" type="ORF">PTTT1_LOCUS2688</name>
</gene>
<evidence type="ECO:0000259" key="3">
    <source>
        <dbReference type="PROSITE" id="PS50800"/>
    </source>
</evidence>
<feature type="chain" id="PRO_5035450300" description="SAP domain-containing protein" evidence="2">
    <location>
        <begin position="27"/>
        <end position="262"/>
    </location>
</feature>